<comment type="caution">
    <text evidence="3">The sequence shown here is derived from an EMBL/GenBank/DDBJ whole genome shotgun (WGS) entry which is preliminary data.</text>
</comment>
<dbReference type="InterPro" id="IPR041690">
    <property type="entry name" value="Cadherin_5"/>
</dbReference>
<keyword evidence="4" id="KW-1185">Reference proteome</keyword>
<name>A0ABS5Y6P4_9CYAN</name>
<organism evidence="3 4">
    <name type="scientific">Leptothoe kymatousa TAU-MAC 1615</name>
    <dbReference type="NCBI Taxonomy" id="2364775"/>
    <lineage>
        <taxon>Bacteria</taxon>
        <taxon>Bacillati</taxon>
        <taxon>Cyanobacteriota</taxon>
        <taxon>Cyanophyceae</taxon>
        <taxon>Nodosilineales</taxon>
        <taxon>Cymatolegaceae</taxon>
        <taxon>Leptothoe</taxon>
        <taxon>Leptothoe kymatousa</taxon>
    </lineage>
</organism>
<evidence type="ECO:0000259" key="1">
    <source>
        <dbReference type="PROSITE" id="PS50268"/>
    </source>
</evidence>
<feature type="non-terminal residue" evidence="3">
    <location>
        <position position="1107"/>
    </location>
</feature>
<sequence length="1107" mass="113189">MATDLFISEYVEGSNSNRALELYNNTGAPVDLSGYTLEIYINGGSSPSRTIALSGSVQNDDVFVIAHPNADAAILAVSDLTSTNILFTGDDAVVFKNGAGDVIDSIGQVGVDPGAQWGSDLTSTANNTLRRKHPSIDAGDTDPTDAFDPATEWEGFANNEFAGLGEHPTTVPNTAPTITVSAGNVSYTENANSVVIAGQATAADTTPNYDAATLTVSFSANGTANDVLEIRNQGTGAGQVGVAGSDVTYQGTVVGSVAGGTGLTPLQVTFNANANPTAVQAVMRNAVYGNSSDAPDTATRTVQFVLTDGDGAPSNAATRDIDVTAVNDAPVNNFPDPQSVNEEQPLVFNGTNNNLISITDIDAGNGTVSVQLGSFNGTLSVVNVGSATVTDNNSGQVTIEGTLTEVNNALDGLTFTPDDNFTGNTSIQITANDNGFSGTGGAKTDNNFIQVSVLDANDAPEISLPGGATTYAENAIPVPINGTAFVSDIDSSNFNGGNLTIEIATGSTANDRLAIQNQGDGTGQIGLNGRIVTYEGTRIGTLAGGTRFDTSLAPLVITFDAAPAIDVLPEVVQALLRNVTYANISENPDGANRTVQVVLEESDTTANAPVAQTINITTANDSPLLGTTLLRYDGALGTLPDAQGWTYVGPGVTPTVGGGVTNVDTTANASLLAGFSRSDQTLDASAGFTISFTARVNAESHAGSDKDGDGVDDRAGFSVLIVSNDPSKAIELDFWSDRIWAQSDGATQDDPSVEPDDASATGFETLFTQAEGATFDTTSLANYDLTIQGDSYTLYANGTAILSGKLKDYQAFNGAIDPYDDPNLIAFSDNTASAQANIDLASVAVTTATNPVNAAYTENAPVGTAVFDDLLITDLDSPQLTGASLTISAGFTADDQLDFTNQNGITGSYINGVLTLSGNASVADYQTAIQSITYSSTSEDPTAGSASRTIDIVVSDGTASNTLSRIVDITPLNDDPQIAGPITVTQTENDGVFTVDLLSTASDPDSADTINVTNLTLDGGDNSGVTILGNTISIDASAYGDLSVGNSEVISYSYTITDGNGGAVAQTATITITGANGTPTVAAAITETQTEDAGTFVVNLLDGATDP</sequence>
<dbReference type="Proteomes" id="UP001196661">
    <property type="component" value="Unassembled WGS sequence"/>
</dbReference>
<dbReference type="Pfam" id="PF17892">
    <property type="entry name" value="Cadherin_5"/>
    <property type="match status" value="1"/>
</dbReference>
<protein>
    <submittedName>
        <fullName evidence="3">Lamin tail domain-containing protein</fullName>
    </submittedName>
</protein>
<reference evidence="3 4" key="1">
    <citation type="journal article" date="2021" name="Mar. Drugs">
        <title>Genome Reduction and Secondary Metabolism of the Marine Sponge-Associated Cyanobacterium Leptothoe.</title>
        <authorList>
            <person name="Konstantinou D."/>
            <person name="Popin R.V."/>
            <person name="Fewer D.P."/>
            <person name="Sivonen K."/>
            <person name="Gkelis S."/>
        </authorList>
    </citation>
    <scope>NUCLEOTIDE SEQUENCE [LARGE SCALE GENOMIC DNA]</scope>
    <source>
        <strain evidence="3 4">TAU-MAC 1615</strain>
    </source>
</reference>
<dbReference type="PROSITE" id="PS50268">
    <property type="entry name" value="CADHERIN_2"/>
    <property type="match status" value="1"/>
</dbReference>
<feature type="domain" description="LTD" evidence="2">
    <location>
        <begin position="1"/>
        <end position="110"/>
    </location>
</feature>
<dbReference type="EMBL" id="JADOER010000013">
    <property type="protein sequence ID" value="MBT9313446.1"/>
    <property type="molecule type" value="Genomic_DNA"/>
</dbReference>
<evidence type="ECO:0000313" key="4">
    <source>
        <dbReference type="Proteomes" id="UP001196661"/>
    </source>
</evidence>
<dbReference type="InterPro" id="IPR001322">
    <property type="entry name" value="Lamin_tail_dom"/>
</dbReference>
<dbReference type="PROSITE" id="PS51841">
    <property type="entry name" value="LTD"/>
    <property type="match status" value="1"/>
</dbReference>
<dbReference type="RefSeq" id="WP_215619338.1">
    <property type="nucleotide sequence ID" value="NZ_JADOER010000013.1"/>
</dbReference>
<feature type="domain" description="Cadherin" evidence="1">
    <location>
        <begin position="356"/>
        <end position="462"/>
    </location>
</feature>
<dbReference type="Pfam" id="PF00932">
    <property type="entry name" value="LTD"/>
    <property type="match status" value="1"/>
</dbReference>
<gene>
    <name evidence="3" type="ORF">IXB28_14630</name>
</gene>
<evidence type="ECO:0000259" key="2">
    <source>
        <dbReference type="PROSITE" id="PS51841"/>
    </source>
</evidence>
<dbReference type="PANTHER" id="PTHR14139">
    <property type="entry name" value="CALSYNTENIN"/>
    <property type="match status" value="1"/>
</dbReference>
<dbReference type="PANTHER" id="PTHR14139:SF2">
    <property type="entry name" value="CALSYNTENIN-1"/>
    <property type="match status" value="1"/>
</dbReference>
<accession>A0ABS5Y6P4</accession>
<proteinExistence type="predicted"/>
<evidence type="ECO:0000313" key="3">
    <source>
        <dbReference type="EMBL" id="MBT9313446.1"/>
    </source>
</evidence>
<dbReference type="InterPro" id="IPR002126">
    <property type="entry name" value="Cadherin-like_dom"/>
</dbReference>